<keyword evidence="2" id="KW-0802">TPR repeat</keyword>
<feature type="repeat" description="TPR" evidence="2">
    <location>
        <begin position="857"/>
        <end position="890"/>
    </location>
</feature>
<feature type="compositionally biased region" description="Basic and acidic residues" evidence="3">
    <location>
        <begin position="998"/>
        <end position="1010"/>
    </location>
</feature>
<dbReference type="Gene3D" id="3.40.50.300">
    <property type="entry name" value="P-loop containing nucleotide triphosphate hydrolases"/>
    <property type="match status" value="1"/>
</dbReference>
<dbReference type="EMBL" id="CP111024">
    <property type="protein sequence ID" value="WAR23724.1"/>
    <property type="molecule type" value="Genomic_DNA"/>
</dbReference>
<dbReference type="InterPro" id="IPR019734">
    <property type="entry name" value="TPR_rpt"/>
</dbReference>
<keyword evidence="1" id="KW-0677">Repeat</keyword>
<dbReference type="PROSITE" id="PS50005">
    <property type="entry name" value="TPR"/>
    <property type="match status" value="1"/>
</dbReference>
<keyword evidence="6" id="KW-1185">Reference proteome</keyword>
<sequence length="1103" mass="126271">MAHFYDDGLTMATGGVSTDKCRPEGSTVKLFITSYTDDFFAEREFIRREVLPELRSWCETKQLVVSVGWVPMWGECPDEHIEEYIQAYGLLMEDLEKVPEMERKFLLQSTSASEKLKCSGDKIAQKFPPARLIKYHCEYKGLDSRKHTKLVFDDTLKQTILDFCKQRILFDFCGEQPQSFNKQDNIICQQHETFMSLKAASVLGRTDVIEQIEDYVFRGDRDVPLLLLGEAGLGKSSVLCKCAEILTHKSRQGQLKRSDGKSWHVFFHFVGAVPGSTNIEPMLKRLLRSMDFINDSNMPRDVNAAAQMCCSMLSNPNTQPVILLVDALNQFSEEQAAKVMSWLPRKLSPHVRCVFSSISGSQQHRTLMKRETKPIELNISPLDMATRQALVNEMLTKHHGNLSDSQSDTQPLEMTPGQKDRLLAHTSSENPLWLTVACEQLFRYETSDTLDDRIECLPEGVLNLLEELLKRFEGESGGTLIVATLCLLEASAAGLHEAELRELLADEDKLMPPAPFDEKDEKETSEKETLSTGGCVCLSEGKWSRVFSTLRPYLRPYGDSHSGRIDFYHTTLSKAVEEERPVGFNWWHKKLADFFANVDSVDRYVEEFPHQLVCLEDSYRLGRALCDWRVFDVLYNEEFSSQILAFWRKVGSASEMISQYEEALTRYEEDESGNEEGVIQAGKYHEALELLKTALKIEEKELGARPHRMVELFALMAEIYDEKLKLNDFVSPSQLPDLRKTIHYGRKSIAIRRTLPGAYHRFKLGMSLMKLAFNMESWQACGGGPELSEQDALTEGNKYIDKALKIFQELNDQGHYAEALMTKGVLAPRGCMEQLKLYNQAMDLVMQMYGEYHILTSRLYINIGIVYEDNNDFNKAYEYFKKWARVSEEILGPEHPKTLRAKGVLRETRYRSIARRMGEFYEDDDDNDDDEDDAEEDVENPDMQHYDDPITLTNNQQLIMENSLIQESGVPGVGPTLDVSPEADANVEVNGYFDENDEQNHDSGSDHENSDNENFYDDNFEDYDEQYMLYADAGRMGDEYNINILPEDDDDDDEIIQMAARDHANMIRGQRRERDNRYASDSHESSGTESDSEHSNTRNNQPD</sequence>
<dbReference type="Gene3D" id="1.25.40.10">
    <property type="entry name" value="Tetratricopeptide repeat domain"/>
    <property type="match status" value="2"/>
</dbReference>
<evidence type="ECO:0000259" key="4">
    <source>
        <dbReference type="Pfam" id="PF05729"/>
    </source>
</evidence>
<gene>
    <name evidence="5" type="ORF">MAR_037393</name>
</gene>
<dbReference type="SUPFAM" id="SSF48452">
    <property type="entry name" value="TPR-like"/>
    <property type="match status" value="2"/>
</dbReference>
<feature type="compositionally biased region" description="Basic and acidic residues" evidence="3">
    <location>
        <begin position="1061"/>
        <end position="1096"/>
    </location>
</feature>
<feature type="compositionally biased region" description="Acidic residues" evidence="3">
    <location>
        <begin position="920"/>
        <end position="940"/>
    </location>
</feature>
<evidence type="ECO:0000256" key="1">
    <source>
        <dbReference type="ARBA" id="ARBA00022737"/>
    </source>
</evidence>
<dbReference type="InterPro" id="IPR011990">
    <property type="entry name" value="TPR-like_helical_dom_sf"/>
</dbReference>
<dbReference type="PANTHER" id="PTHR19860">
    <property type="entry name" value="DDB1- AND CUL4-ASSOCIATED FACTOR 12-RELATED"/>
    <property type="match status" value="1"/>
</dbReference>
<dbReference type="InterPro" id="IPR051191">
    <property type="entry name" value="DCAF12"/>
</dbReference>
<dbReference type="PANTHER" id="PTHR19860:SF14">
    <property type="entry name" value="DUF4062 DOMAIN-CONTAINING PROTEIN"/>
    <property type="match status" value="1"/>
</dbReference>
<feature type="domain" description="NACHT" evidence="4">
    <location>
        <begin position="225"/>
        <end position="396"/>
    </location>
</feature>
<evidence type="ECO:0000313" key="5">
    <source>
        <dbReference type="EMBL" id="WAR23724.1"/>
    </source>
</evidence>
<feature type="region of interest" description="Disordered" evidence="3">
    <location>
        <begin position="917"/>
        <end position="948"/>
    </location>
</feature>
<dbReference type="InterPro" id="IPR027417">
    <property type="entry name" value="P-loop_NTPase"/>
</dbReference>
<dbReference type="Pfam" id="PF13374">
    <property type="entry name" value="TPR_10"/>
    <property type="match status" value="1"/>
</dbReference>
<evidence type="ECO:0000256" key="2">
    <source>
        <dbReference type="PROSITE-ProRule" id="PRU00339"/>
    </source>
</evidence>
<feature type="region of interest" description="Disordered" evidence="3">
    <location>
        <begin position="994"/>
        <end position="1018"/>
    </location>
</feature>
<dbReference type="Proteomes" id="UP001164746">
    <property type="component" value="Chromosome 13"/>
</dbReference>
<dbReference type="InterPro" id="IPR007111">
    <property type="entry name" value="NACHT_NTPase"/>
</dbReference>
<feature type="region of interest" description="Disordered" evidence="3">
    <location>
        <begin position="1061"/>
        <end position="1103"/>
    </location>
</feature>
<evidence type="ECO:0000256" key="3">
    <source>
        <dbReference type="SAM" id="MobiDB-lite"/>
    </source>
</evidence>
<evidence type="ECO:0000313" key="6">
    <source>
        <dbReference type="Proteomes" id="UP001164746"/>
    </source>
</evidence>
<proteinExistence type="predicted"/>
<reference evidence="5" key="1">
    <citation type="submission" date="2022-11" db="EMBL/GenBank/DDBJ databases">
        <title>Centuries of genome instability and evolution in soft-shell clam transmissible cancer (bioRxiv).</title>
        <authorList>
            <person name="Hart S.F.M."/>
            <person name="Yonemitsu M.A."/>
            <person name="Giersch R.M."/>
            <person name="Beal B.F."/>
            <person name="Arriagada G."/>
            <person name="Davis B.W."/>
            <person name="Ostrander E.A."/>
            <person name="Goff S.P."/>
            <person name="Metzger M.J."/>
        </authorList>
    </citation>
    <scope>NUCLEOTIDE SEQUENCE</scope>
    <source>
        <strain evidence="5">MELC-2E11</strain>
        <tissue evidence="5">Siphon/mantle</tissue>
    </source>
</reference>
<dbReference type="Pfam" id="PF05729">
    <property type="entry name" value="NACHT"/>
    <property type="match status" value="1"/>
</dbReference>
<organism evidence="5 6">
    <name type="scientific">Mya arenaria</name>
    <name type="common">Soft-shell clam</name>
    <dbReference type="NCBI Taxonomy" id="6604"/>
    <lineage>
        <taxon>Eukaryota</taxon>
        <taxon>Metazoa</taxon>
        <taxon>Spiralia</taxon>
        <taxon>Lophotrochozoa</taxon>
        <taxon>Mollusca</taxon>
        <taxon>Bivalvia</taxon>
        <taxon>Autobranchia</taxon>
        <taxon>Heteroconchia</taxon>
        <taxon>Euheterodonta</taxon>
        <taxon>Imparidentia</taxon>
        <taxon>Neoheterodontei</taxon>
        <taxon>Myida</taxon>
        <taxon>Myoidea</taxon>
        <taxon>Myidae</taxon>
        <taxon>Mya</taxon>
    </lineage>
</organism>
<dbReference type="SUPFAM" id="SSF52540">
    <property type="entry name" value="P-loop containing nucleoside triphosphate hydrolases"/>
    <property type="match status" value="1"/>
</dbReference>
<accession>A0ABY7FRE0</accession>
<name>A0ABY7FRE0_MYAAR</name>
<protein>
    <submittedName>
        <fullName evidence="5">Y7407-like protein</fullName>
    </submittedName>
</protein>